<dbReference type="InterPro" id="IPR012337">
    <property type="entry name" value="RNaseH-like_sf"/>
</dbReference>
<protein>
    <recommendedName>
        <fullName evidence="2">RNase H type-1 domain-containing protein</fullName>
    </recommendedName>
</protein>
<dbReference type="Pfam" id="PF00075">
    <property type="entry name" value="RNase_H"/>
    <property type="match status" value="1"/>
</dbReference>
<reference evidence="3 4" key="1">
    <citation type="submission" date="2022-01" db="EMBL/GenBank/DDBJ databases">
        <title>A chromosomal length assembly of Cordylochernes scorpioides.</title>
        <authorList>
            <person name="Zeh D."/>
            <person name="Zeh J."/>
        </authorList>
    </citation>
    <scope>NUCLEOTIDE SEQUENCE [LARGE SCALE GENOMIC DNA]</scope>
    <source>
        <strain evidence="3">IN4F17</strain>
        <tissue evidence="3">Whole Body</tissue>
    </source>
</reference>
<evidence type="ECO:0000259" key="2">
    <source>
        <dbReference type="Pfam" id="PF00075"/>
    </source>
</evidence>
<dbReference type="Gene3D" id="3.30.420.10">
    <property type="entry name" value="Ribonuclease H-like superfamily/Ribonuclease H"/>
    <property type="match status" value="1"/>
</dbReference>
<organism evidence="3 4">
    <name type="scientific">Cordylochernes scorpioides</name>
    <dbReference type="NCBI Taxonomy" id="51811"/>
    <lineage>
        <taxon>Eukaryota</taxon>
        <taxon>Metazoa</taxon>
        <taxon>Ecdysozoa</taxon>
        <taxon>Arthropoda</taxon>
        <taxon>Chelicerata</taxon>
        <taxon>Arachnida</taxon>
        <taxon>Pseudoscorpiones</taxon>
        <taxon>Cheliferoidea</taxon>
        <taxon>Chernetidae</taxon>
        <taxon>Cordylochernes</taxon>
    </lineage>
</organism>
<evidence type="ECO:0000256" key="1">
    <source>
        <dbReference type="SAM" id="MobiDB-lite"/>
    </source>
</evidence>
<evidence type="ECO:0000313" key="4">
    <source>
        <dbReference type="Proteomes" id="UP001235939"/>
    </source>
</evidence>
<accession>A0ABY6LPJ8</accession>
<dbReference type="InterPro" id="IPR002156">
    <property type="entry name" value="RNaseH_domain"/>
</dbReference>
<name>A0ABY6LPJ8_9ARAC</name>
<keyword evidence="4" id="KW-1185">Reference proteome</keyword>
<dbReference type="Proteomes" id="UP001235939">
    <property type="component" value="Chromosome 21"/>
</dbReference>
<proteinExistence type="predicted"/>
<dbReference type="SUPFAM" id="SSF53098">
    <property type="entry name" value="Ribonuclease H-like"/>
    <property type="match status" value="1"/>
</dbReference>
<gene>
    <name evidence="3" type="ORF">LAZ67_21001641</name>
</gene>
<feature type="compositionally biased region" description="Basic and acidic residues" evidence="1">
    <location>
        <begin position="45"/>
        <end position="60"/>
    </location>
</feature>
<dbReference type="InterPro" id="IPR036397">
    <property type="entry name" value="RNaseH_sf"/>
</dbReference>
<feature type="domain" description="RNase H type-1" evidence="2">
    <location>
        <begin position="123"/>
        <end position="205"/>
    </location>
</feature>
<feature type="region of interest" description="Disordered" evidence="1">
    <location>
        <begin position="44"/>
        <end position="66"/>
    </location>
</feature>
<evidence type="ECO:0000313" key="3">
    <source>
        <dbReference type="EMBL" id="UYV82297.1"/>
    </source>
</evidence>
<sequence>MQVPVQRIQLWAHKPFSGLQYNTHIDYKADSCVDIGQMSRTYSLESRRQNKNNLDRHFGNEEPEDEISLTTCGLVDPPFSENEVKLTAFKFGKRISSGPEGIDNTGVKALYKLLIKNARPRPLTAYTDGSSDLTLSNGGAGINIILQDGTNKIKEGAGQISSNFTCELTAIWKALDVCLNQPSLHQAEGILIYSDSISALEAIQKGNTKITQKLEPLENNCILHWIPADAGIGAMAAALQKFDRDPEQQLYTLKIVDIAADVMEMHDDIVLLGESKINLQKKINVLRKYFEDNFSTLNQSKSKVMVFRNGGRKARSDVWFWGQLPLTITSKYTYMCHQLTASNSTQQAAKHFKNKALNAINAVWAISTKTRINSIRSSLKLLDSMGLSTLLYAAPI</sequence>
<dbReference type="EMBL" id="CP092883">
    <property type="protein sequence ID" value="UYV82297.1"/>
    <property type="molecule type" value="Genomic_DNA"/>
</dbReference>